<keyword evidence="1" id="KW-0472">Membrane</keyword>
<reference evidence="2 3" key="1">
    <citation type="journal article" date="2016" name="Nat. Commun.">
        <title>Thousands of microbial genomes shed light on interconnected biogeochemical processes in an aquifer system.</title>
        <authorList>
            <person name="Anantharaman K."/>
            <person name="Brown C.T."/>
            <person name="Hug L.A."/>
            <person name="Sharon I."/>
            <person name="Castelle C.J."/>
            <person name="Probst A.J."/>
            <person name="Thomas B.C."/>
            <person name="Singh A."/>
            <person name="Wilkins M.J."/>
            <person name="Karaoz U."/>
            <person name="Brodie E.L."/>
            <person name="Williams K.H."/>
            <person name="Hubbard S.S."/>
            <person name="Banfield J.F."/>
        </authorList>
    </citation>
    <scope>NUCLEOTIDE SEQUENCE [LARGE SCALE GENOMIC DNA]</scope>
</reference>
<evidence type="ECO:0000313" key="2">
    <source>
        <dbReference type="EMBL" id="OHA21059.1"/>
    </source>
</evidence>
<gene>
    <name evidence="2" type="ORF">A2W52_03070</name>
</gene>
<dbReference type="Pfam" id="PF18895">
    <property type="entry name" value="T4SS_pilin"/>
    <property type="match status" value="1"/>
</dbReference>
<evidence type="ECO:0000256" key="1">
    <source>
        <dbReference type="SAM" id="Phobius"/>
    </source>
</evidence>
<name>A0A1G2MD60_9BACT</name>
<accession>A0A1G2MD60</accession>
<dbReference type="Proteomes" id="UP000176493">
    <property type="component" value="Unassembled WGS sequence"/>
</dbReference>
<protein>
    <submittedName>
        <fullName evidence="2">Uncharacterized protein</fullName>
    </submittedName>
</protein>
<sequence>MKRQLITGTRSFDRNGDVKSRSLFKLRNFVTSSSYLLLVPSITLTESPKLTNPIKFPNLTSFLLEIVNTVIQYGAILIVFFIVFAGFKFVTAQGNSEKVSEARKMFTWIVIGAFVLLGVYVIKAAICGSIEKLGITDACKLTEQTTTQKN</sequence>
<feature type="transmembrane region" description="Helical" evidence="1">
    <location>
        <begin position="105"/>
        <end position="122"/>
    </location>
</feature>
<dbReference type="AlphaFoldDB" id="A0A1G2MD60"/>
<keyword evidence="1" id="KW-0812">Transmembrane</keyword>
<dbReference type="InterPro" id="IPR043993">
    <property type="entry name" value="T4SS_pilin"/>
</dbReference>
<dbReference type="EMBL" id="MHRJ01000053">
    <property type="protein sequence ID" value="OHA21059.1"/>
    <property type="molecule type" value="Genomic_DNA"/>
</dbReference>
<organism evidence="2 3">
    <name type="scientific">Candidatus Taylorbacteria bacterium RIFCSPHIGHO2_02_49_25</name>
    <dbReference type="NCBI Taxonomy" id="1802305"/>
    <lineage>
        <taxon>Bacteria</taxon>
        <taxon>Candidatus Tayloriibacteriota</taxon>
    </lineage>
</organism>
<keyword evidence="1" id="KW-1133">Transmembrane helix</keyword>
<evidence type="ECO:0000313" key="3">
    <source>
        <dbReference type="Proteomes" id="UP000176493"/>
    </source>
</evidence>
<feature type="transmembrane region" description="Helical" evidence="1">
    <location>
        <begin position="62"/>
        <end position="85"/>
    </location>
</feature>
<proteinExistence type="predicted"/>
<comment type="caution">
    <text evidence="2">The sequence shown here is derived from an EMBL/GenBank/DDBJ whole genome shotgun (WGS) entry which is preliminary data.</text>
</comment>